<evidence type="ECO:0000313" key="12">
    <source>
        <dbReference type="EMBL" id="OCB88714.1"/>
    </source>
</evidence>
<reference evidence="12" key="1">
    <citation type="submission" date="2016-06" db="EMBL/GenBank/DDBJ databases">
        <title>Draft Genome sequence of the fungus Inonotus baumii.</title>
        <authorList>
            <person name="Zhu H."/>
            <person name="Lin W."/>
        </authorList>
    </citation>
    <scope>NUCLEOTIDE SEQUENCE</scope>
    <source>
        <strain evidence="12">821</strain>
    </source>
</reference>
<feature type="compositionally biased region" description="Low complexity" evidence="10">
    <location>
        <begin position="1"/>
        <end position="16"/>
    </location>
</feature>
<feature type="compositionally biased region" description="Low complexity" evidence="10">
    <location>
        <begin position="115"/>
        <end position="125"/>
    </location>
</feature>
<evidence type="ECO:0000256" key="1">
    <source>
        <dbReference type="ARBA" id="ARBA00013017"/>
    </source>
</evidence>
<dbReference type="EMBL" id="LNZH02000172">
    <property type="protein sequence ID" value="OCB88714.1"/>
    <property type="molecule type" value="Genomic_DNA"/>
</dbReference>
<dbReference type="CDD" id="cd03017">
    <property type="entry name" value="PRX_BCP"/>
    <property type="match status" value="1"/>
</dbReference>
<feature type="compositionally biased region" description="Basic and acidic residues" evidence="10">
    <location>
        <begin position="265"/>
        <end position="274"/>
    </location>
</feature>
<dbReference type="SUPFAM" id="SSF52833">
    <property type="entry name" value="Thioredoxin-like"/>
    <property type="match status" value="1"/>
</dbReference>
<comment type="similarity">
    <text evidence="8">Belongs to the peroxiredoxin family. BCP/PrxQ subfamily.</text>
</comment>
<keyword evidence="13" id="KW-1185">Reference proteome</keyword>
<accession>A0A9Q5NCL3</accession>
<dbReference type="Pfam" id="PF00578">
    <property type="entry name" value="AhpC-TSA"/>
    <property type="match status" value="1"/>
</dbReference>
<dbReference type="InterPro" id="IPR013766">
    <property type="entry name" value="Thioredoxin_domain"/>
</dbReference>
<evidence type="ECO:0000256" key="8">
    <source>
        <dbReference type="ARBA" id="ARBA00038489"/>
    </source>
</evidence>
<name>A0A9Q5NCL3_SANBA</name>
<dbReference type="Gene3D" id="3.40.30.10">
    <property type="entry name" value="Glutaredoxin"/>
    <property type="match status" value="1"/>
</dbReference>
<proteinExistence type="inferred from homology"/>
<comment type="caution">
    <text evidence="12">The sequence shown here is derived from an EMBL/GenBank/DDBJ whole genome shotgun (WGS) entry which is preliminary data.</text>
</comment>
<dbReference type="GO" id="GO:0008379">
    <property type="term" value="F:thioredoxin peroxidase activity"/>
    <property type="evidence" value="ECO:0007669"/>
    <property type="project" value="TreeGrafter"/>
</dbReference>
<feature type="region of interest" description="Disordered" evidence="10">
    <location>
        <begin position="1"/>
        <end position="125"/>
    </location>
</feature>
<comment type="catalytic activity">
    <reaction evidence="9">
        <text>a hydroperoxide + [thioredoxin]-dithiol = an alcohol + [thioredoxin]-disulfide + H2O</text>
        <dbReference type="Rhea" id="RHEA:62620"/>
        <dbReference type="Rhea" id="RHEA-COMP:10698"/>
        <dbReference type="Rhea" id="RHEA-COMP:10700"/>
        <dbReference type="ChEBI" id="CHEBI:15377"/>
        <dbReference type="ChEBI" id="CHEBI:29950"/>
        <dbReference type="ChEBI" id="CHEBI:30879"/>
        <dbReference type="ChEBI" id="CHEBI:35924"/>
        <dbReference type="ChEBI" id="CHEBI:50058"/>
        <dbReference type="EC" id="1.11.1.24"/>
    </reaction>
</comment>
<feature type="compositionally biased region" description="Basic and acidic residues" evidence="10">
    <location>
        <begin position="18"/>
        <end position="53"/>
    </location>
</feature>
<dbReference type="InterPro" id="IPR050924">
    <property type="entry name" value="Peroxiredoxin_BCP/PrxQ"/>
</dbReference>
<evidence type="ECO:0000256" key="3">
    <source>
        <dbReference type="ARBA" id="ARBA00022862"/>
    </source>
</evidence>
<evidence type="ECO:0000256" key="9">
    <source>
        <dbReference type="ARBA" id="ARBA00049091"/>
    </source>
</evidence>
<evidence type="ECO:0000313" key="13">
    <source>
        <dbReference type="Proteomes" id="UP000757232"/>
    </source>
</evidence>
<dbReference type="PROSITE" id="PS51352">
    <property type="entry name" value="THIOREDOXIN_2"/>
    <property type="match status" value="1"/>
</dbReference>
<sequence length="317" mass="33608">MSTVEAEATTTTQETQETQDKMSVDEHPKREDQKDEEKKEETKEEEEKKESGARRRSSRITATTSAAPASDGTPSKAKRGGGRAAKKRSADDLAGADGADGKPKKAKKADEAEAGLKLGEPLPDLLLKNEQGEEVKVQSLAENKKGVVLFLVPKADTPGCTTQACGFRDMSSDFTSLDFAVYCLSADAPDKQKKWKDKKSLPFPLLSDPDRALIEKLTGNGAKTPRSHFVFAGGKLVDKRMPVKPVDSPRLAFEFIKALEVGKTEAPEAVREPDNADVAAASAAASAAVEPAEPVAATASEETEGAPAPNAETAAAS</sequence>
<keyword evidence="2" id="KW-0575">Peroxidase</keyword>
<dbReference type="GO" id="GO:0034599">
    <property type="term" value="P:cellular response to oxidative stress"/>
    <property type="evidence" value="ECO:0007669"/>
    <property type="project" value="TreeGrafter"/>
</dbReference>
<evidence type="ECO:0000256" key="2">
    <source>
        <dbReference type="ARBA" id="ARBA00022559"/>
    </source>
</evidence>
<keyword evidence="5" id="KW-1015">Disulfide bond</keyword>
<protein>
    <recommendedName>
        <fullName evidence="1">thioredoxin-dependent peroxiredoxin</fullName>
        <ecNumber evidence="1">1.11.1.24</ecNumber>
    </recommendedName>
    <alternativeName>
        <fullName evidence="7">Thioredoxin peroxidase</fullName>
    </alternativeName>
</protein>
<evidence type="ECO:0000256" key="10">
    <source>
        <dbReference type="SAM" id="MobiDB-lite"/>
    </source>
</evidence>
<feature type="compositionally biased region" description="Low complexity" evidence="10">
    <location>
        <begin position="278"/>
        <end position="317"/>
    </location>
</feature>
<evidence type="ECO:0000256" key="7">
    <source>
        <dbReference type="ARBA" id="ARBA00032824"/>
    </source>
</evidence>
<feature type="compositionally biased region" description="Low complexity" evidence="10">
    <location>
        <begin position="59"/>
        <end position="75"/>
    </location>
</feature>
<feature type="compositionally biased region" description="Basic and acidic residues" evidence="10">
    <location>
        <begin position="99"/>
        <end position="111"/>
    </location>
</feature>
<evidence type="ECO:0000256" key="6">
    <source>
        <dbReference type="ARBA" id="ARBA00023284"/>
    </source>
</evidence>
<dbReference type="OrthoDB" id="338622at2759"/>
<organism evidence="12 13">
    <name type="scientific">Sanghuangporus baumii</name>
    <name type="common">Phellinus baumii</name>
    <dbReference type="NCBI Taxonomy" id="108892"/>
    <lineage>
        <taxon>Eukaryota</taxon>
        <taxon>Fungi</taxon>
        <taxon>Dikarya</taxon>
        <taxon>Basidiomycota</taxon>
        <taxon>Agaricomycotina</taxon>
        <taxon>Agaricomycetes</taxon>
        <taxon>Hymenochaetales</taxon>
        <taxon>Hymenochaetaceae</taxon>
        <taxon>Sanghuangporus</taxon>
    </lineage>
</organism>
<keyword evidence="4" id="KW-0560">Oxidoreductase</keyword>
<keyword evidence="3" id="KW-0049">Antioxidant</keyword>
<feature type="region of interest" description="Disordered" evidence="10">
    <location>
        <begin position="265"/>
        <end position="317"/>
    </location>
</feature>
<keyword evidence="6" id="KW-0676">Redox-active center</keyword>
<feature type="domain" description="Thioredoxin" evidence="11">
    <location>
        <begin position="116"/>
        <end position="261"/>
    </location>
</feature>
<dbReference type="GO" id="GO:0005737">
    <property type="term" value="C:cytoplasm"/>
    <property type="evidence" value="ECO:0007669"/>
    <property type="project" value="TreeGrafter"/>
</dbReference>
<dbReference type="PANTHER" id="PTHR42801:SF23">
    <property type="entry name" value="PEROXIREDOXIN DOT5"/>
    <property type="match status" value="1"/>
</dbReference>
<dbReference type="PANTHER" id="PTHR42801">
    <property type="entry name" value="THIOREDOXIN-DEPENDENT PEROXIDE REDUCTASE"/>
    <property type="match status" value="1"/>
</dbReference>
<dbReference type="Proteomes" id="UP000757232">
    <property type="component" value="Unassembled WGS sequence"/>
</dbReference>
<evidence type="ECO:0000256" key="5">
    <source>
        <dbReference type="ARBA" id="ARBA00023157"/>
    </source>
</evidence>
<dbReference type="AlphaFoldDB" id="A0A9Q5NCL3"/>
<evidence type="ECO:0000259" key="11">
    <source>
        <dbReference type="PROSITE" id="PS51352"/>
    </source>
</evidence>
<feature type="compositionally biased region" description="Basic residues" evidence="10">
    <location>
        <begin position="76"/>
        <end position="87"/>
    </location>
</feature>
<dbReference type="GO" id="GO:0045454">
    <property type="term" value="P:cell redox homeostasis"/>
    <property type="evidence" value="ECO:0007669"/>
    <property type="project" value="TreeGrafter"/>
</dbReference>
<evidence type="ECO:0000256" key="4">
    <source>
        <dbReference type="ARBA" id="ARBA00023002"/>
    </source>
</evidence>
<gene>
    <name evidence="12" type="ORF">A7U60_g4095</name>
</gene>
<dbReference type="EC" id="1.11.1.24" evidence="1"/>
<dbReference type="InterPro" id="IPR036249">
    <property type="entry name" value="Thioredoxin-like_sf"/>
</dbReference>
<dbReference type="InterPro" id="IPR000866">
    <property type="entry name" value="AhpC/TSA"/>
</dbReference>